<name>A0A7G9SBE2_9SPHN</name>
<dbReference type="RefSeq" id="WP_187542164.1">
    <property type="nucleotide sequence ID" value="NZ_CP060717.1"/>
</dbReference>
<feature type="compositionally biased region" description="Basic and acidic residues" evidence="1">
    <location>
        <begin position="172"/>
        <end position="189"/>
    </location>
</feature>
<protein>
    <recommendedName>
        <fullName evidence="4">DUF2059 domain-containing protein</fullName>
    </recommendedName>
</protein>
<reference evidence="2 3" key="1">
    <citation type="submission" date="2020-08" db="EMBL/GenBank/DDBJ databases">
        <title>Genome sequence of Sphingomonas rhizophila KACC 19189T.</title>
        <authorList>
            <person name="Hyun D.-W."/>
            <person name="Bae J.-W."/>
        </authorList>
    </citation>
    <scope>NUCLEOTIDE SEQUENCE [LARGE SCALE GENOMIC DNA]</scope>
    <source>
        <strain evidence="2 3">KACC 19189</strain>
    </source>
</reference>
<accession>A0A7G9SBE2</accession>
<organism evidence="2 3">
    <name type="scientific">Sphingomonas rhizophila</name>
    <dbReference type="NCBI Taxonomy" id="2071607"/>
    <lineage>
        <taxon>Bacteria</taxon>
        <taxon>Pseudomonadati</taxon>
        <taxon>Pseudomonadota</taxon>
        <taxon>Alphaproteobacteria</taxon>
        <taxon>Sphingomonadales</taxon>
        <taxon>Sphingomonadaceae</taxon>
        <taxon>Sphingomonas</taxon>
    </lineage>
</organism>
<dbReference type="AlphaFoldDB" id="A0A7G9SBE2"/>
<evidence type="ECO:0000256" key="1">
    <source>
        <dbReference type="SAM" id="MobiDB-lite"/>
    </source>
</evidence>
<proteinExistence type="predicted"/>
<keyword evidence="3" id="KW-1185">Reference proteome</keyword>
<feature type="region of interest" description="Disordered" evidence="1">
    <location>
        <begin position="166"/>
        <end position="189"/>
    </location>
</feature>
<evidence type="ECO:0000313" key="2">
    <source>
        <dbReference type="EMBL" id="QNN65167.1"/>
    </source>
</evidence>
<gene>
    <name evidence="2" type="ORF">H9L12_00445</name>
</gene>
<evidence type="ECO:0008006" key="4">
    <source>
        <dbReference type="Google" id="ProtNLM"/>
    </source>
</evidence>
<evidence type="ECO:0000313" key="3">
    <source>
        <dbReference type="Proteomes" id="UP000515955"/>
    </source>
</evidence>
<dbReference type="KEGG" id="srhi:H9L12_00445"/>
<sequence>MALLPPGSYGKGMGEFMDGMATRVLALKGSDFEMFDKPKVGKDGKPMPAKVTSNLTLRQRLAADDPHFDERYRLTRGAIMTELDKLSVVIEPKLREGLARGIARRFNDKQLADINAFLATDSGKAMGAHFLGLWFDPEMMRSMMGTMPEMVYAAPGAMMRIAAATAHLPKPPKKETPKAADKPAPKKGK</sequence>
<dbReference type="Proteomes" id="UP000515955">
    <property type="component" value="Chromosome"/>
</dbReference>
<dbReference type="EMBL" id="CP060717">
    <property type="protein sequence ID" value="QNN65167.1"/>
    <property type="molecule type" value="Genomic_DNA"/>
</dbReference>